<keyword evidence="3" id="KW-0658">Purine biosynthesis</keyword>
<dbReference type="SUPFAM" id="SSF48557">
    <property type="entry name" value="L-aspartase-like"/>
    <property type="match status" value="1"/>
</dbReference>
<evidence type="ECO:0000256" key="3">
    <source>
        <dbReference type="ARBA" id="ARBA00022755"/>
    </source>
</evidence>
<dbReference type="PANTHER" id="PTHR43411:SF1">
    <property type="entry name" value="ADENYLOSUCCINATE LYASE"/>
    <property type="match status" value="1"/>
</dbReference>
<evidence type="ECO:0000313" key="8">
    <source>
        <dbReference type="Proteomes" id="UP000178127"/>
    </source>
</evidence>
<dbReference type="InterPro" id="IPR000362">
    <property type="entry name" value="Fumarate_lyase_fam"/>
</dbReference>
<dbReference type="STRING" id="1802620.A3D91_02685"/>
<name>A0A1F4V7T1_UNCKA</name>
<dbReference type="AlphaFoldDB" id="A0A1F4V7T1"/>
<dbReference type="InterPro" id="IPR024083">
    <property type="entry name" value="Fumarase/histidase_N"/>
</dbReference>
<proteinExistence type="predicted"/>
<dbReference type="NCBIfam" id="NF006764">
    <property type="entry name" value="PRK09285.1"/>
    <property type="match status" value="1"/>
</dbReference>
<dbReference type="GO" id="GO:0006188">
    <property type="term" value="P:IMP biosynthetic process"/>
    <property type="evidence" value="ECO:0007669"/>
    <property type="project" value="InterPro"/>
</dbReference>
<dbReference type="PRINTS" id="PR00149">
    <property type="entry name" value="FUMRATELYASE"/>
</dbReference>
<evidence type="ECO:0000256" key="1">
    <source>
        <dbReference type="ARBA" id="ARBA00004706"/>
    </source>
</evidence>
<comment type="function">
    <text evidence="4">Catalyzes two reactions in de novo purine nucleotide biosynthesis. Catalyzes the breakdown of 5-aminoimidazole- (N-succinylocarboxamide) ribotide (SAICAR or 2-[5-amino-1-(5-phospho-beta-D-ribosyl)imidazole-4-carboxamido]succinate) to 5-aminoimidazole-4-carboxamide ribotide (AICAR or 5-amino-1-(5-phospho-beta-D-ribosyl)imidazole-4-carboxamide) and fumarate, and of adenylosuccinate (ADS or N(6)-(1,2-dicarboxyethyl)-AMP) to adenosine monophosphate (AMP) and fumarate.</text>
</comment>
<dbReference type="PANTHER" id="PTHR43411">
    <property type="entry name" value="ADENYLOSUCCINATE LYASE"/>
    <property type="match status" value="1"/>
</dbReference>
<dbReference type="PROSITE" id="PS00163">
    <property type="entry name" value="FUMARATE_LYASES"/>
    <property type="match status" value="1"/>
</dbReference>
<keyword evidence="7" id="KW-0456">Lyase</keyword>
<dbReference type="InterPro" id="IPR020557">
    <property type="entry name" value="Fumarate_lyase_CS"/>
</dbReference>
<sequence>MSEFKTPISFNHFLSVSSIDGRFRGNIEEVSKYFSEYATYKNRVLVEIEYLIAFLSSIKKPLSFKNQKILRNIYKNFSLEDCSIIWKKDEEINHDTKSVEYFLIQKLNEKKLSGIINYIHIGLTTNDIDSTGLAISIRDFCKNLYIPSIKFLAQRIKIISLEQKDLIMLSRTHGQFAVPTTVGKELANFYKRLKVQLDKLEGLRFGAGITGSVGNHNALVYAYPEINWTKFSDAFLRKLNLDSYTMKTQVEPYDYKVEFLQAIKRINLVISALDEDIWRYLAAGYLILRDSKGHVGSSTMPQKVNPIGFELSESYTLLSNGILDVLEKKLPINRWQRDLTDKYLLRDLGQALAMSLLSCRSTEDALKQIGFNSGVINKDLDEHWETVSEGVQTLLRTTNFKQPYEKLRELTRGKTVTKEIYNKFIDEIEVPKTIKEKLKKLSPRTYIGYSNKFEKLIK</sequence>
<dbReference type="InterPro" id="IPR013539">
    <property type="entry name" value="PurB_C"/>
</dbReference>
<feature type="domain" description="Fumarate lyase N-terminal" evidence="5">
    <location>
        <begin position="65"/>
        <end position="312"/>
    </location>
</feature>
<dbReference type="Pfam" id="PF08328">
    <property type="entry name" value="ASL_C"/>
    <property type="match status" value="1"/>
</dbReference>
<dbReference type="Pfam" id="PF00206">
    <property type="entry name" value="Lyase_1"/>
    <property type="match status" value="1"/>
</dbReference>
<dbReference type="Gene3D" id="1.10.275.10">
    <property type="entry name" value="Fumarase/aspartase (N-terminal domain)"/>
    <property type="match status" value="1"/>
</dbReference>
<dbReference type="GO" id="GO:0004018">
    <property type="term" value="F:N6-(1,2-dicarboxyethyl)AMP AMP-lyase (fumarate-forming) activity"/>
    <property type="evidence" value="ECO:0007669"/>
    <property type="project" value="InterPro"/>
</dbReference>
<protein>
    <submittedName>
        <fullName evidence="7">Adenylosuccinate lyase</fullName>
    </submittedName>
</protein>
<reference evidence="7 8" key="1">
    <citation type="journal article" date="2016" name="Nat. Commun.">
        <title>Thousands of microbial genomes shed light on interconnected biogeochemical processes in an aquifer system.</title>
        <authorList>
            <person name="Anantharaman K."/>
            <person name="Brown C.T."/>
            <person name="Hug L.A."/>
            <person name="Sharon I."/>
            <person name="Castelle C.J."/>
            <person name="Probst A.J."/>
            <person name="Thomas B.C."/>
            <person name="Singh A."/>
            <person name="Wilkins M.J."/>
            <person name="Karaoz U."/>
            <person name="Brodie E.L."/>
            <person name="Williams K.H."/>
            <person name="Hubbard S.S."/>
            <person name="Banfield J.F."/>
        </authorList>
    </citation>
    <scope>NUCLEOTIDE SEQUENCE [LARGE SCALE GENOMIC DNA]</scope>
</reference>
<dbReference type="PRINTS" id="PR00145">
    <property type="entry name" value="ARGSUCLYASE"/>
</dbReference>
<dbReference type="Gene3D" id="1.20.200.10">
    <property type="entry name" value="Fumarase/aspartase (Central domain)"/>
    <property type="match status" value="1"/>
</dbReference>
<evidence type="ECO:0000313" key="7">
    <source>
        <dbReference type="EMBL" id="OGC53295.1"/>
    </source>
</evidence>
<comment type="pathway">
    <text evidence="1">Purine metabolism; IMP biosynthesis via de novo pathway; 5-amino-1-(5-phospho-D-ribosyl)imidazole-4-carboxamide from 5-amino-1-(5-phospho-D-ribosyl)imidazole-4-carboxylate: step 2/2.</text>
</comment>
<gene>
    <name evidence="7" type="ORF">A3D91_02685</name>
</gene>
<dbReference type="EMBL" id="MEVD01000015">
    <property type="protein sequence ID" value="OGC53295.1"/>
    <property type="molecule type" value="Genomic_DNA"/>
</dbReference>
<dbReference type="InterPro" id="IPR047136">
    <property type="entry name" value="PurB_bact"/>
</dbReference>
<dbReference type="InterPro" id="IPR022761">
    <property type="entry name" value="Fumarate_lyase_N"/>
</dbReference>
<evidence type="ECO:0000256" key="4">
    <source>
        <dbReference type="ARBA" id="ARBA00025012"/>
    </source>
</evidence>
<feature type="domain" description="Adenylosuccinate lyase PurB C-terminal" evidence="6">
    <location>
        <begin position="334"/>
        <end position="447"/>
    </location>
</feature>
<comment type="pathway">
    <text evidence="2">Purine metabolism; AMP biosynthesis via de novo pathway; AMP from IMP: step 2/2.</text>
</comment>
<dbReference type="InterPro" id="IPR008948">
    <property type="entry name" value="L-Aspartase-like"/>
</dbReference>
<evidence type="ECO:0000259" key="6">
    <source>
        <dbReference type="Pfam" id="PF08328"/>
    </source>
</evidence>
<dbReference type="Proteomes" id="UP000178127">
    <property type="component" value="Unassembled WGS sequence"/>
</dbReference>
<organism evidence="7 8">
    <name type="scientific">candidate division WWE3 bacterium RIFCSPHIGHO2_02_FULL_38_14</name>
    <dbReference type="NCBI Taxonomy" id="1802620"/>
    <lineage>
        <taxon>Bacteria</taxon>
        <taxon>Katanobacteria</taxon>
    </lineage>
</organism>
<evidence type="ECO:0000256" key="2">
    <source>
        <dbReference type="ARBA" id="ARBA00004734"/>
    </source>
</evidence>
<evidence type="ECO:0000259" key="5">
    <source>
        <dbReference type="Pfam" id="PF00206"/>
    </source>
</evidence>
<comment type="caution">
    <text evidence="7">The sequence shown here is derived from an EMBL/GenBank/DDBJ whole genome shotgun (WGS) entry which is preliminary data.</text>
</comment>
<accession>A0A1F4V7T1</accession>
<dbReference type="Gene3D" id="1.10.40.30">
    <property type="entry name" value="Fumarase/aspartase (C-terminal domain)"/>
    <property type="match status" value="1"/>
</dbReference>